<evidence type="ECO:0000313" key="1">
    <source>
        <dbReference type="EMBL" id="SED85244.1"/>
    </source>
</evidence>
<dbReference type="Proteomes" id="UP000183208">
    <property type="component" value="Unassembled WGS sequence"/>
</dbReference>
<dbReference type="OrthoDB" id="8244440at2"/>
<reference evidence="1 2" key="1">
    <citation type="submission" date="2016-10" db="EMBL/GenBank/DDBJ databases">
        <authorList>
            <person name="de Groot N.N."/>
        </authorList>
    </citation>
    <scope>NUCLEOTIDE SEQUENCE [LARGE SCALE GENOMIC DNA]</scope>
    <source>
        <strain evidence="1 2">GAS522</strain>
    </source>
</reference>
<accession>A0A1M7DP54</accession>
<organism evidence="1 2">
    <name type="scientific">Bradyrhizobium lablabi</name>
    <dbReference type="NCBI Taxonomy" id="722472"/>
    <lineage>
        <taxon>Bacteria</taxon>
        <taxon>Pseudomonadati</taxon>
        <taxon>Pseudomonadota</taxon>
        <taxon>Alphaproteobacteria</taxon>
        <taxon>Hyphomicrobiales</taxon>
        <taxon>Nitrobacteraceae</taxon>
        <taxon>Bradyrhizobium</taxon>
    </lineage>
</organism>
<dbReference type="RefSeq" id="WP_074825504.1">
    <property type="nucleotide sequence ID" value="NZ_FNTI01000001.1"/>
</dbReference>
<sequence length="74" mass="8179">MVEKTITSPRNVIDFGRYQQGRAAGRAQAISARLCRHCGAVLADGENEDECSATFRVDDTTLRWQAAQILRGLI</sequence>
<evidence type="ECO:0000313" key="2">
    <source>
        <dbReference type="Proteomes" id="UP000183208"/>
    </source>
</evidence>
<gene>
    <name evidence="1" type="ORF">SAMN05444171_5399</name>
</gene>
<name>A0A1M7DP54_9BRAD</name>
<protein>
    <submittedName>
        <fullName evidence="1">Uncharacterized protein</fullName>
    </submittedName>
</protein>
<dbReference type="EMBL" id="FNTI01000001">
    <property type="protein sequence ID" value="SED85244.1"/>
    <property type="molecule type" value="Genomic_DNA"/>
</dbReference>
<proteinExistence type="predicted"/>
<dbReference type="AlphaFoldDB" id="A0A1M7DP54"/>